<gene>
    <name evidence="1" type="ORF">N865_17250</name>
</gene>
<organism evidence="1 2">
    <name type="scientific">Intrasporangium oryzae NRRL B-24470</name>
    <dbReference type="NCBI Taxonomy" id="1386089"/>
    <lineage>
        <taxon>Bacteria</taxon>
        <taxon>Bacillati</taxon>
        <taxon>Actinomycetota</taxon>
        <taxon>Actinomycetes</taxon>
        <taxon>Micrococcales</taxon>
        <taxon>Intrasporangiaceae</taxon>
        <taxon>Intrasporangium</taxon>
    </lineage>
</organism>
<sequence length="81" mass="8864">MRMSHFWTLLEDEFGPTYAGSLARDHVLGALGNRTVLQALTDGEPPRAVWDALCEDMGVPEERRLGRSTRVARGAPGGQGR</sequence>
<dbReference type="STRING" id="1386089.N865_17250"/>
<dbReference type="eggNOG" id="ENOG50339KE">
    <property type="taxonomic scope" value="Bacteria"/>
</dbReference>
<dbReference type="Proteomes" id="UP000019489">
    <property type="component" value="Unassembled WGS sequence"/>
</dbReference>
<dbReference type="Pfam" id="PF11248">
    <property type="entry name" value="DUF3046"/>
    <property type="match status" value="1"/>
</dbReference>
<reference evidence="1 2" key="1">
    <citation type="submission" date="2013-08" db="EMBL/GenBank/DDBJ databases">
        <title>Intrasporangium oryzae NRRL B-24470.</title>
        <authorList>
            <person name="Liu H."/>
            <person name="Wang G."/>
        </authorList>
    </citation>
    <scope>NUCLEOTIDE SEQUENCE [LARGE SCALE GENOMIC DNA]</scope>
    <source>
        <strain evidence="1 2">NRRL B-24470</strain>
    </source>
</reference>
<proteinExistence type="predicted"/>
<accession>W9GBM5</accession>
<name>W9GBM5_9MICO</name>
<dbReference type="InterPro" id="IPR021408">
    <property type="entry name" value="DUF3046"/>
</dbReference>
<evidence type="ECO:0000313" key="1">
    <source>
        <dbReference type="EMBL" id="EWT03470.1"/>
    </source>
</evidence>
<evidence type="ECO:0008006" key="3">
    <source>
        <dbReference type="Google" id="ProtNLM"/>
    </source>
</evidence>
<protein>
    <recommendedName>
        <fullName evidence="3">Histidine kinase</fullName>
    </recommendedName>
</protein>
<comment type="caution">
    <text evidence="1">The sequence shown here is derived from an EMBL/GenBank/DDBJ whole genome shotgun (WGS) entry which is preliminary data.</text>
</comment>
<keyword evidence="2" id="KW-1185">Reference proteome</keyword>
<dbReference type="EMBL" id="AWSA01000002">
    <property type="protein sequence ID" value="EWT03470.1"/>
    <property type="molecule type" value="Genomic_DNA"/>
</dbReference>
<dbReference type="AlphaFoldDB" id="W9GBM5"/>
<evidence type="ECO:0000313" key="2">
    <source>
        <dbReference type="Proteomes" id="UP000019489"/>
    </source>
</evidence>